<protein>
    <recommendedName>
        <fullName evidence="4 10">4-alpha-glucanotransferase</fullName>
        <ecNumber evidence="3 10">2.4.1.25</ecNumber>
    </recommendedName>
    <alternativeName>
        <fullName evidence="8 10">Amylomaltase</fullName>
    </alternativeName>
    <alternativeName>
        <fullName evidence="9 10">Disproportionating enzyme</fullName>
    </alternativeName>
</protein>
<evidence type="ECO:0000256" key="6">
    <source>
        <dbReference type="ARBA" id="ARBA00022679"/>
    </source>
</evidence>
<reference evidence="11" key="1">
    <citation type="journal article" date="2019" name="Microbiol. Resour. Announc.">
        <title>Complete Genome Sequence of Rubrobacter xylanophilus Strain AA3-22, Isolated from Arima Onsen in Japan.</title>
        <authorList>
            <person name="Tomariguchi N."/>
            <person name="Miyazaki K."/>
        </authorList>
    </citation>
    <scope>NUCLEOTIDE SEQUENCE [LARGE SCALE GENOMIC DNA]</scope>
    <source>
        <strain evidence="11">AA3-22</strain>
    </source>
</reference>
<evidence type="ECO:0000256" key="9">
    <source>
        <dbReference type="ARBA" id="ARBA00031501"/>
    </source>
</evidence>
<comment type="catalytic activity">
    <reaction evidence="1 10">
        <text>Transfers a segment of a (1-&gt;4)-alpha-D-glucan to a new position in an acceptor, which may be glucose or a (1-&gt;4)-alpha-D-glucan.</text>
        <dbReference type="EC" id="2.4.1.25"/>
    </reaction>
</comment>
<organism evidence="11 12">
    <name type="scientific">Rubrobacter xylanophilus</name>
    <dbReference type="NCBI Taxonomy" id="49319"/>
    <lineage>
        <taxon>Bacteria</taxon>
        <taxon>Bacillati</taxon>
        <taxon>Actinomycetota</taxon>
        <taxon>Rubrobacteria</taxon>
        <taxon>Rubrobacterales</taxon>
        <taxon>Rubrobacteraceae</taxon>
        <taxon>Rubrobacter</taxon>
    </lineage>
</organism>
<keyword evidence="12" id="KW-1185">Reference proteome</keyword>
<sequence length="485" mass="55036">MRLERSAGILLHPTSLPGPHPSGELGEEALRFVGFLEEAGQRLWQVLPLNPTDAGGSPYSSYSAFAGNPLLVSTEWLSEDGLIECVPREVPAPRTNYRRALAVKERLLREAYSRWEPDGGFERFCTRHRFWIEDYALFMALRERLKKPWNEWPRELALREPGALRSARRELGEEVGFHRFAQYRFFADWSRVRRAAEEAGVRIVGDLPIFVSHDSADVWANGELFLLERNGSPAAVAGVPPDYFSETGQLWGNPLYDWKRMRREGYRWWVERVRVALALCDALRLDHFRGFAAFWAVPAGERTAAGGRWVEGPGEDLFEALRRELGGLPFIAEDLGEITPDVVRLRERLGLPGMKVLQFAFGGGPENAFLPHNWHGAHWVAYTGTHDNDTTAGWWFSATDRERSFARRYLGREYVGVWDLIRLAHASAAGWTITPMQDVLCLGTEARMNTPGTVEGNWAWRMEAEALTPETAARLRELAATYGRL</sequence>
<dbReference type="GO" id="GO:0005975">
    <property type="term" value="P:carbohydrate metabolic process"/>
    <property type="evidence" value="ECO:0007669"/>
    <property type="project" value="InterPro"/>
</dbReference>
<evidence type="ECO:0000256" key="2">
    <source>
        <dbReference type="ARBA" id="ARBA00005684"/>
    </source>
</evidence>
<dbReference type="AlphaFoldDB" id="A0A510HNF8"/>
<evidence type="ECO:0000256" key="8">
    <source>
        <dbReference type="ARBA" id="ARBA00031423"/>
    </source>
</evidence>
<proteinExistence type="inferred from homology"/>
<name>A0A510HNF8_9ACTN</name>
<evidence type="ECO:0000256" key="7">
    <source>
        <dbReference type="ARBA" id="ARBA00023277"/>
    </source>
</evidence>
<dbReference type="SUPFAM" id="SSF51445">
    <property type="entry name" value="(Trans)glycosidases"/>
    <property type="match status" value="1"/>
</dbReference>
<dbReference type="NCBIfam" id="NF011079">
    <property type="entry name" value="PRK14508.1-2"/>
    <property type="match status" value="1"/>
</dbReference>
<dbReference type="PANTHER" id="PTHR32438:SF5">
    <property type="entry name" value="4-ALPHA-GLUCANOTRANSFERASE DPE1, CHLOROPLASTIC_AMYLOPLASTIC"/>
    <property type="match status" value="1"/>
</dbReference>
<dbReference type="Pfam" id="PF02446">
    <property type="entry name" value="Glyco_hydro_77"/>
    <property type="match status" value="1"/>
</dbReference>
<dbReference type="PANTHER" id="PTHR32438">
    <property type="entry name" value="4-ALPHA-GLUCANOTRANSFERASE DPE1, CHLOROPLASTIC/AMYLOPLASTIC"/>
    <property type="match status" value="1"/>
</dbReference>
<evidence type="ECO:0000313" key="12">
    <source>
        <dbReference type="Proteomes" id="UP000318065"/>
    </source>
</evidence>
<dbReference type="RefSeq" id="WP_143528255.1">
    <property type="nucleotide sequence ID" value="NZ_AP019791.1"/>
</dbReference>
<dbReference type="Gene3D" id="3.20.20.80">
    <property type="entry name" value="Glycosidases"/>
    <property type="match status" value="1"/>
</dbReference>
<dbReference type="GO" id="GO:0004134">
    <property type="term" value="F:4-alpha-glucanotransferase activity"/>
    <property type="evidence" value="ECO:0007669"/>
    <property type="project" value="UniProtKB-EC"/>
</dbReference>
<dbReference type="EMBL" id="AP019791">
    <property type="protein sequence ID" value="BBL80223.1"/>
    <property type="molecule type" value="Genomic_DNA"/>
</dbReference>
<evidence type="ECO:0000256" key="4">
    <source>
        <dbReference type="ARBA" id="ARBA00020295"/>
    </source>
</evidence>
<dbReference type="OrthoDB" id="9811841at2"/>
<dbReference type="InterPro" id="IPR003385">
    <property type="entry name" value="Glyco_hydro_77"/>
</dbReference>
<dbReference type="InterPro" id="IPR017853">
    <property type="entry name" value="GH"/>
</dbReference>
<dbReference type="EC" id="2.4.1.25" evidence="3 10"/>
<evidence type="ECO:0000256" key="3">
    <source>
        <dbReference type="ARBA" id="ARBA00012560"/>
    </source>
</evidence>
<evidence type="ECO:0000256" key="1">
    <source>
        <dbReference type="ARBA" id="ARBA00000439"/>
    </source>
</evidence>
<accession>A0A510HNF8</accession>
<dbReference type="NCBIfam" id="NF011080">
    <property type="entry name" value="PRK14508.1-3"/>
    <property type="match status" value="1"/>
</dbReference>
<evidence type="ECO:0000256" key="5">
    <source>
        <dbReference type="ARBA" id="ARBA00022676"/>
    </source>
</evidence>
<comment type="similarity">
    <text evidence="2 10">Belongs to the disproportionating enzyme family.</text>
</comment>
<dbReference type="Proteomes" id="UP000318065">
    <property type="component" value="Chromosome"/>
</dbReference>
<evidence type="ECO:0000313" key="11">
    <source>
        <dbReference type="EMBL" id="BBL80223.1"/>
    </source>
</evidence>
<keyword evidence="6 10" id="KW-0808">Transferase</keyword>
<evidence type="ECO:0000256" key="10">
    <source>
        <dbReference type="RuleBase" id="RU361207"/>
    </source>
</evidence>
<keyword evidence="5 10" id="KW-0328">Glycosyltransferase</keyword>
<gene>
    <name evidence="11" type="ORF">RxyAA322_20770</name>
</gene>
<dbReference type="NCBIfam" id="TIGR00217">
    <property type="entry name" value="malQ"/>
    <property type="match status" value="1"/>
</dbReference>
<keyword evidence="7 10" id="KW-0119">Carbohydrate metabolism</keyword>